<protein>
    <recommendedName>
        <fullName evidence="3">BrnT family toxin</fullName>
    </recommendedName>
</protein>
<dbReference type="RefSeq" id="WP_062080853.1">
    <property type="nucleotide sequence ID" value="NZ_FCOK02000001.1"/>
</dbReference>
<evidence type="ECO:0008006" key="3">
    <source>
        <dbReference type="Google" id="ProtNLM"/>
    </source>
</evidence>
<proteinExistence type="predicted"/>
<name>A0A158EPG2_9BURK</name>
<dbReference type="Gene3D" id="3.10.450.530">
    <property type="entry name" value="Ribonuclease toxin, BrnT, of type II toxin-antitoxin system"/>
    <property type="match status" value="1"/>
</dbReference>
<sequence length="94" mass="10927">MQVSFDVNKSARNIAERSLSFERAAEFNFETALSGSDDRRFYSEVSFYSEVRYVALGYLDERLHVLCFTETHDGIRVISFRKANPREVNRYGST</sequence>
<evidence type="ECO:0000313" key="2">
    <source>
        <dbReference type="Proteomes" id="UP000054683"/>
    </source>
</evidence>
<dbReference type="AlphaFoldDB" id="A0A158EPG2"/>
<dbReference type="OrthoDB" id="9798158at2"/>
<dbReference type="Proteomes" id="UP000054683">
    <property type="component" value="Unassembled WGS sequence"/>
</dbReference>
<dbReference type="Pfam" id="PF04365">
    <property type="entry name" value="BrnT_toxin"/>
    <property type="match status" value="1"/>
</dbReference>
<dbReference type="EMBL" id="FCOK02000001">
    <property type="protein sequence ID" value="SAL09445.1"/>
    <property type="molecule type" value="Genomic_DNA"/>
</dbReference>
<dbReference type="InterPro" id="IPR007460">
    <property type="entry name" value="BrnT_toxin"/>
</dbReference>
<gene>
    <name evidence="1" type="ORF">AWB69_00036</name>
</gene>
<reference evidence="1 2" key="1">
    <citation type="submission" date="2016-01" db="EMBL/GenBank/DDBJ databases">
        <authorList>
            <person name="Oliw E.H."/>
        </authorList>
    </citation>
    <scope>NUCLEOTIDE SEQUENCE [LARGE SCALE GENOMIC DNA]</scope>
    <source>
        <strain evidence="1">LMG 27134</strain>
    </source>
</reference>
<organism evidence="1 2">
    <name type="scientific">Caballeronia udeis</name>
    <dbReference type="NCBI Taxonomy" id="1232866"/>
    <lineage>
        <taxon>Bacteria</taxon>
        <taxon>Pseudomonadati</taxon>
        <taxon>Pseudomonadota</taxon>
        <taxon>Betaproteobacteria</taxon>
        <taxon>Burkholderiales</taxon>
        <taxon>Burkholderiaceae</taxon>
        <taxon>Caballeronia</taxon>
    </lineage>
</organism>
<evidence type="ECO:0000313" key="1">
    <source>
        <dbReference type="EMBL" id="SAL09445.1"/>
    </source>
</evidence>
<accession>A0A158EPG2</accession>
<dbReference type="InterPro" id="IPR038573">
    <property type="entry name" value="BrnT_sf"/>
</dbReference>